<evidence type="ECO:0000256" key="1">
    <source>
        <dbReference type="ARBA" id="ARBA00022801"/>
    </source>
</evidence>
<dbReference type="EMBL" id="FWDM01000025">
    <property type="protein sequence ID" value="SLM14325.1"/>
    <property type="molecule type" value="Genomic_DNA"/>
</dbReference>
<dbReference type="InterPro" id="IPR001466">
    <property type="entry name" value="Beta-lactam-related"/>
</dbReference>
<gene>
    <name evidence="3" type="ORF">SPIROBIBN47_310096</name>
</gene>
<evidence type="ECO:0000313" key="3">
    <source>
        <dbReference type="EMBL" id="SLM14325.1"/>
    </source>
</evidence>
<dbReference type="PANTHER" id="PTHR43283:SF11">
    <property type="entry name" value="BETA-LACTAMASE-RELATED DOMAIN-CONTAINING PROTEIN"/>
    <property type="match status" value="1"/>
</dbReference>
<evidence type="ECO:0000259" key="2">
    <source>
        <dbReference type="Pfam" id="PF00144"/>
    </source>
</evidence>
<sequence>MAHNSSTDLSVEKASTPDRVLAAGPGVPLDALLDSAIANKLCTGAAGAVSIDGKIVWSRCAGKTALESDEAQLARTRATSVSEFSISEPPVLEPAVSPPAPITTQTLFDAASLTKPLATALLVMKAVESGALDLDAPLGKYLPEIHSQAAHIPLIALLTHTGGMPAIPALERFFPDSARLDRQEALAQLFSIRPEFAAGRHVEYSCTGYILVGAVLERISGMLLGTLFEQEIARPLALSCAAFAPRILDSGEPSAFKGAAQTEFCPWRKKRMDGQVHDESAYCLGGHSGNAGLFLSLEDALVLGNLFLQEGISRGKQLLRPETMRTMLQERTIGLEERRSIAFKLHGQDTADGPLWPAQSFGHTGFTGTSIFFEPGRKLVAVLLTNRVYYGREATAGLIVAFRKEFHSGVWRAFC</sequence>
<keyword evidence="1" id="KW-0378">Hydrolase</keyword>
<feature type="domain" description="Beta-lactamase-related" evidence="2">
    <location>
        <begin position="31"/>
        <end position="394"/>
    </location>
</feature>
<dbReference type="SUPFAM" id="SSF56601">
    <property type="entry name" value="beta-lactamase/transpeptidase-like"/>
    <property type="match status" value="1"/>
</dbReference>
<dbReference type="GO" id="GO:0016787">
    <property type="term" value="F:hydrolase activity"/>
    <property type="evidence" value="ECO:0007669"/>
    <property type="project" value="UniProtKB-KW"/>
</dbReference>
<dbReference type="PANTHER" id="PTHR43283">
    <property type="entry name" value="BETA-LACTAMASE-RELATED"/>
    <property type="match status" value="1"/>
</dbReference>
<dbReference type="InterPro" id="IPR012338">
    <property type="entry name" value="Beta-lactam/transpept-like"/>
</dbReference>
<dbReference type="Gene3D" id="3.40.710.10">
    <property type="entry name" value="DD-peptidase/beta-lactamase superfamily"/>
    <property type="match status" value="1"/>
</dbReference>
<proteinExistence type="predicted"/>
<dbReference type="AlphaFoldDB" id="A0A3P3XL64"/>
<dbReference type="InterPro" id="IPR050789">
    <property type="entry name" value="Diverse_Enzym_Activities"/>
</dbReference>
<name>A0A3P3XL64_9SPIR</name>
<accession>A0A3P3XL64</accession>
<reference evidence="3" key="1">
    <citation type="submission" date="2017-02" db="EMBL/GenBank/DDBJ databases">
        <authorList>
            <person name="Regsiter A."/>
            <person name="William W."/>
        </authorList>
    </citation>
    <scope>NUCLEOTIDE SEQUENCE</scope>
    <source>
        <strain evidence="3">Bib</strain>
    </source>
</reference>
<protein>
    <submittedName>
        <fullName evidence="3">Putative Beta-lactamase</fullName>
    </submittedName>
</protein>
<dbReference type="Pfam" id="PF00144">
    <property type="entry name" value="Beta-lactamase"/>
    <property type="match status" value="1"/>
</dbReference>
<organism evidence="3">
    <name type="scientific">uncultured spirochete</name>
    <dbReference type="NCBI Taxonomy" id="156406"/>
    <lineage>
        <taxon>Bacteria</taxon>
        <taxon>Pseudomonadati</taxon>
        <taxon>Spirochaetota</taxon>
        <taxon>Spirochaetia</taxon>
        <taxon>Spirochaetales</taxon>
        <taxon>environmental samples</taxon>
    </lineage>
</organism>